<feature type="region of interest" description="Disordered" evidence="3">
    <location>
        <begin position="1057"/>
        <end position="1085"/>
    </location>
</feature>
<evidence type="ECO:0000256" key="2">
    <source>
        <dbReference type="SAM" id="Coils"/>
    </source>
</evidence>
<dbReference type="SUPFAM" id="SSF103657">
    <property type="entry name" value="BAR/IMD domain-like"/>
    <property type="match status" value="1"/>
</dbReference>
<dbReference type="GO" id="GO:0007018">
    <property type="term" value="P:microtubule-based movement"/>
    <property type="evidence" value="ECO:0007669"/>
    <property type="project" value="InterPro"/>
</dbReference>
<organism evidence="6 7">
    <name type="scientific">Acrasis kona</name>
    <dbReference type="NCBI Taxonomy" id="1008807"/>
    <lineage>
        <taxon>Eukaryota</taxon>
        <taxon>Discoba</taxon>
        <taxon>Heterolobosea</taxon>
        <taxon>Tetramitia</taxon>
        <taxon>Eutetramitia</taxon>
        <taxon>Acrasidae</taxon>
        <taxon>Acrasis</taxon>
    </lineage>
</organism>
<feature type="compositionally biased region" description="Acidic residues" evidence="3">
    <location>
        <begin position="1000"/>
        <end position="1011"/>
    </location>
</feature>
<dbReference type="SUPFAM" id="SSF50729">
    <property type="entry name" value="PH domain-like"/>
    <property type="match status" value="1"/>
</dbReference>
<keyword evidence="7" id="KW-1185">Reference proteome</keyword>
<dbReference type="PANTHER" id="PTHR47969">
    <property type="entry name" value="CHROMOSOME-ASSOCIATED KINESIN KIF4A-RELATED"/>
    <property type="match status" value="1"/>
</dbReference>
<feature type="compositionally biased region" description="Polar residues" evidence="3">
    <location>
        <begin position="543"/>
        <end position="565"/>
    </location>
</feature>
<protein>
    <submittedName>
        <fullName evidence="6">Kinesin heavy chain</fullName>
    </submittedName>
</protein>
<dbReference type="AlphaFoldDB" id="A0AAW2Z9T2"/>
<dbReference type="InterPro" id="IPR001752">
    <property type="entry name" value="Kinesin_motor_dom"/>
</dbReference>
<dbReference type="InterPro" id="IPR027640">
    <property type="entry name" value="Kinesin-like_fam"/>
</dbReference>
<dbReference type="InterPro" id="IPR027417">
    <property type="entry name" value="P-loop_NTPase"/>
</dbReference>
<dbReference type="Gene3D" id="3.40.850.10">
    <property type="entry name" value="Kinesin motor domain"/>
    <property type="match status" value="1"/>
</dbReference>
<dbReference type="GO" id="GO:0003777">
    <property type="term" value="F:microtubule motor activity"/>
    <property type="evidence" value="ECO:0007669"/>
    <property type="project" value="InterPro"/>
</dbReference>
<dbReference type="CDD" id="cd00821">
    <property type="entry name" value="PH"/>
    <property type="match status" value="1"/>
</dbReference>
<dbReference type="PROSITE" id="PS50003">
    <property type="entry name" value="PH_DOMAIN"/>
    <property type="match status" value="1"/>
</dbReference>
<dbReference type="Gene3D" id="2.30.29.30">
    <property type="entry name" value="Pleckstrin-homology domain (PH domain)/Phosphotyrosine-binding domain (PTB)"/>
    <property type="match status" value="1"/>
</dbReference>
<dbReference type="GO" id="GO:0008017">
    <property type="term" value="F:microtubule binding"/>
    <property type="evidence" value="ECO:0007669"/>
    <property type="project" value="InterPro"/>
</dbReference>
<reference evidence="6 7" key="1">
    <citation type="submission" date="2024-03" db="EMBL/GenBank/DDBJ databases">
        <title>The Acrasis kona genome and developmental transcriptomes reveal deep origins of eukaryotic multicellular pathways.</title>
        <authorList>
            <person name="Sheikh S."/>
            <person name="Fu C.-J."/>
            <person name="Brown M.W."/>
            <person name="Baldauf S.L."/>
        </authorList>
    </citation>
    <scope>NUCLEOTIDE SEQUENCE [LARGE SCALE GENOMIC DNA]</scope>
    <source>
        <strain evidence="6 7">ATCC MYA-3509</strain>
    </source>
</reference>
<feature type="domain" description="Kinesin motor" evidence="5">
    <location>
        <begin position="11"/>
        <end position="210"/>
    </location>
</feature>
<proteinExistence type="inferred from homology"/>
<sequence length="1233" mass="140695">MEVEPRTSNGTVDTVVRFRPFLKSEVAGSEKAGKSCAAFHKSGKKVQIKYGIDTPREFVFDSVMKTDVQQDAVFDAIGPKVATTIMDVCFGSRGSGKTYTCFSGGVIKQSVTSKSDGLFPRIVREVFNRIFDAAEDEKSEFTMKFSCYEVSLDEIADLSVEGGGNVECLVDEETNEVILDGIIEEFVGNEDELFELLQAGLHRRKPDHSTIAEMTVSHHRVDTNTTVSSRLTIMDLDKFGQETLQEVTVAIAEQQEYNFFESSIIFGRVFINALVHSIACCSPSIELVKSNTLPNLEFAELIKQVDVCATQNYLLEEMLGEVEQINEDGEVILPGSDVDQTSETAATDTAAVAAAAAKYNELEKRHQETQNELTKLKANHQETQQTLRKSLFALRSQCKAIRSQHAQLQKQSNNSFEATKSAILDGVSTQIETKLRHILNKSQNMSASTTQILENERTQHKSEISRAQERIQTLERESDVAKERMQEKKKRIEQLDVDVIKITTQNEELEFELQNSELQIQNLLIKMEEADNETNAYRQQLQHKQEQIDSLQSQLETNTAPQASSEETEQLKQKVSELEVKITTEAENFNRERDYTNEFIERLRRNLDESEQEIDRLNQEKKKLQDSAQASEETLEVKSPVKVVEKKFTDHADRFLSARAIFENNKLAENNSPSKPPPMSRLNSVRNDSEIKKLKEELQEETKRRQKYQNEVKEVYEQMDKLRTATTSKFQLQQLQSTVNDVNEQLGAMRQRASNAEMEVVRVKAEFDHLQQSVVRSEQRVQQLTDDCQALNISNEQLKSELIVYQRGFESAQEPTNNEQVRQLQELIADKNYELENADQNNKDAKNNIATLQAQIKEIESDHSSQIQQLQLHLTNAQSSCVELREEKSELISRLDKLQRELVELNKKKNEEVINHESNKIEDGKRPRRIYNKVLIDEINEQQRTLAMQEQEQQATRLHELSEKVKMLEQRNRAMSKMVDQTATTGKKIVRKDRSLQEDGQPEAEEEEENDAVAAVIDQDEDVEEEALKPIESDQSEWVAMMNPLFNPLQVANDYESDSTATATTFNQEAPPAERSSSMVENRRKSNGSSLLGAFKRISIINNNGNNGGLGLSRGMSKMSPRTFTSESIDEHTFKTGFLLKKSKNSVMENWKRFWFKVHHSNMLSAFIDLGDVKPLETLDLRKSSVVTDKANQGRKYVFVITMMDGRTHHFAANNEYERREWMETLKKCSGSE</sequence>
<feature type="region of interest" description="Disordered" evidence="3">
    <location>
        <begin position="667"/>
        <end position="689"/>
    </location>
</feature>
<dbReference type="Proteomes" id="UP001431209">
    <property type="component" value="Unassembled WGS sequence"/>
</dbReference>
<dbReference type="InterPro" id="IPR036961">
    <property type="entry name" value="Kinesin_motor_dom_sf"/>
</dbReference>
<gene>
    <name evidence="6" type="ORF">AKO1_011912</name>
</gene>
<dbReference type="GO" id="GO:0007052">
    <property type="term" value="P:mitotic spindle organization"/>
    <property type="evidence" value="ECO:0007669"/>
    <property type="project" value="TreeGrafter"/>
</dbReference>
<dbReference type="InterPro" id="IPR027267">
    <property type="entry name" value="AH/BAR_dom_sf"/>
</dbReference>
<comment type="similarity">
    <text evidence="1">Belongs to the TRAFAC class myosin-kinesin ATPase superfamily. Kinesin family.</text>
</comment>
<evidence type="ECO:0000259" key="5">
    <source>
        <dbReference type="PROSITE" id="PS50067"/>
    </source>
</evidence>
<keyword evidence="2" id="KW-0175">Coiled coil</keyword>
<dbReference type="PROSITE" id="PS50067">
    <property type="entry name" value="KINESIN_MOTOR_2"/>
    <property type="match status" value="1"/>
</dbReference>
<evidence type="ECO:0000313" key="6">
    <source>
        <dbReference type="EMBL" id="KAL0485640.1"/>
    </source>
</evidence>
<dbReference type="Gene3D" id="1.10.287.1490">
    <property type="match status" value="1"/>
</dbReference>
<feature type="compositionally biased region" description="Polar residues" evidence="3">
    <location>
        <begin position="1058"/>
        <end position="1068"/>
    </location>
</feature>
<dbReference type="PANTHER" id="PTHR47969:SF9">
    <property type="entry name" value="KINESIN-LIKE PROTEIN"/>
    <property type="match status" value="1"/>
</dbReference>
<feature type="region of interest" description="Disordered" evidence="3">
    <location>
        <begin position="543"/>
        <end position="572"/>
    </location>
</feature>
<evidence type="ECO:0000256" key="3">
    <source>
        <dbReference type="SAM" id="MobiDB-lite"/>
    </source>
</evidence>
<accession>A0AAW2Z9T2</accession>
<evidence type="ECO:0000313" key="7">
    <source>
        <dbReference type="Proteomes" id="UP001431209"/>
    </source>
</evidence>
<dbReference type="InterPro" id="IPR011993">
    <property type="entry name" value="PH-like_dom_sf"/>
</dbReference>
<dbReference type="GO" id="GO:0005524">
    <property type="term" value="F:ATP binding"/>
    <property type="evidence" value="ECO:0007669"/>
    <property type="project" value="InterPro"/>
</dbReference>
<feature type="coiled-coil region" evidence="2">
    <location>
        <begin position="352"/>
        <end position="386"/>
    </location>
</feature>
<name>A0AAW2Z9T2_9EUKA</name>
<feature type="domain" description="PH" evidence="4">
    <location>
        <begin position="1132"/>
        <end position="1231"/>
    </location>
</feature>
<dbReference type="GO" id="GO:0051231">
    <property type="term" value="P:spindle elongation"/>
    <property type="evidence" value="ECO:0007669"/>
    <property type="project" value="TreeGrafter"/>
</dbReference>
<dbReference type="GO" id="GO:0005875">
    <property type="term" value="C:microtubule associated complex"/>
    <property type="evidence" value="ECO:0007669"/>
    <property type="project" value="TreeGrafter"/>
</dbReference>
<feature type="region of interest" description="Disordered" evidence="3">
    <location>
        <begin position="975"/>
        <end position="1012"/>
    </location>
</feature>
<dbReference type="InterPro" id="IPR001849">
    <property type="entry name" value="PH_domain"/>
</dbReference>
<evidence type="ECO:0000256" key="1">
    <source>
        <dbReference type="PROSITE-ProRule" id="PRU00283"/>
    </source>
</evidence>
<dbReference type="SMART" id="SM00129">
    <property type="entry name" value="KISc"/>
    <property type="match status" value="1"/>
</dbReference>
<dbReference type="SUPFAM" id="SSF52540">
    <property type="entry name" value="P-loop containing nucleoside triphosphate hydrolases"/>
    <property type="match status" value="1"/>
</dbReference>
<comment type="caution">
    <text evidence="6">The sequence shown here is derived from an EMBL/GenBank/DDBJ whole genome shotgun (WGS) entry which is preliminary data.</text>
</comment>
<dbReference type="EMBL" id="JAOPGA020001155">
    <property type="protein sequence ID" value="KAL0485640.1"/>
    <property type="molecule type" value="Genomic_DNA"/>
</dbReference>
<evidence type="ECO:0000259" key="4">
    <source>
        <dbReference type="PROSITE" id="PS50003"/>
    </source>
</evidence>
<dbReference type="Pfam" id="PF00169">
    <property type="entry name" value="PH"/>
    <property type="match status" value="1"/>
</dbReference>
<dbReference type="SMART" id="SM00233">
    <property type="entry name" value="PH"/>
    <property type="match status" value="1"/>
</dbReference>
<comment type="caution">
    <text evidence="1">Lacks conserved residue(s) required for the propagation of feature annotation.</text>
</comment>